<dbReference type="Proteomes" id="UP000245820">
    <property type="component" value="Chromosome"/>
</dbReference>
<evidence type="ECO:0000313" key="2">
    <source>
        <dbReference type="EMBL" id="AWL04259.1"/>
    </source>
</evidence>
<gene>
    <name evidence="2" type="ORF">DIR46_07310</name>
</gene>
<protein>
    <submittedName>
        <fullName evidence="2">Uncharacterized protein</fullName>
    </submittedName>
</protein>
<evidence type="ECO:0000313" key="3">
    <source>
        <dbReference type="Proteomes" id="UP000245820"/>
    </source>
</evidence>
<dbReference type="RefSeq" id="WP_109344645.1">
    <property type="nucleotide sequence ID" value="NZ_CP029343.1"/>
</dbReference>
<feature type="region of interest" description="Disordered" evidence="1">
    <location>
        <begin position="1"/>
        <end position="20"/>
    </location>
</feature>
<reference evidence="2 3" key="1">
    <citation type="submission" date="2018-05" db="EMBL/GenBank/DDBJ databases">
        <title>Complete genome sequence of Massilia oculi sp. nov. CCUG 43427T (=DSM 26321T), the type strain of M. oculi, and comparison with genome sequences of other Massilia strains.</title>
        <authorList>
            <person name="Zhu B."/>
        </authorList>
    </citation>
    <scope>NUCLEOTIDE SEQUENCE [LARGE SCALE GENOMIC DNA]</scope>
    <source>
        <strain evidence="2 3">CCUG 43427</strain>
    </source>
</reference>
<dbReference type="KEGG" id="mtim:DIR46_07310"/>
<dbReference type="EMBL" id="CP029343">
    <property type="protein sequence ID" value="AWL04259.1"/>
    <property type="molecule type" value="Genomic_DNA"/>
</dbReference>
<accession>A0A2S2DGQ2</accession>
<organism evidence="2 3">
    <name type="scientific">Massilia oculi</name>
    <dbReference type="NCBI Taxonomy" id="945844"/>
    <lineage>
        <taxon>Bacteria</taxon>
        <taxon>Pseudomonadati</taxon>
        <taxon>Pseudomonadota</taxon>
        <taxon>Betaproteobacteria</taxon>
        <taxon>Burkholderiales</taxon>
        <taxon>Oxalobacteraceae</taxon>
        <taxon>Telluria group</taxon>
        <taxon>Massilia</taxon>
    </lineage>
</organism>
<dbReference type="AlphaFoldDB" id="A0A2S2DGQ2"/>
<evidence type="ECO:0000256" key="1">
    <source>
        <dbReference type="SAM" id="MobiDB-lite"/>
    </source>
</evidence>
<keyword evidence="3" id="KW-1185">Reference proteome</keyword>
<sequence length="60" mass="6831">MPQKKRRIYRAPSADSQGMTQADLDAIRNYRANRGSSRYYSDLKAIDSKAPITQPDEAKK</sequence>
<name>A0A2S2DGQ2_9BURK</name>
<dbReference type="OrthoDB" id="9993368at2"/>
<proteinExistence type="predicted"/>